<dbReference type="AlphaFoldDB" id="A0A381SK87"/>
<evidence type="ECO:0000313" key="1">
    <source>
        <dbReference type="EMBL" id="SVA03771.1"/>
    </source>
</evidence>
<protein>
    <submittedName>
        <fullName evidence="1">Uncharacterized protein</fullName>
    </submittedName>
</protein>
<name>A0A381SK87_9ZZZZ</name>
<dbReference type="EMBL" id="UINC01003149">
    <property type="protein sequence ID" value="SVA03771.1"/>
    <property type="molecule type" value="Genomic_DNA"/>
</dbReference>
<accession>A0A381SK87</accession>
<proteinExistence type="predicted"/>
<gene>
    <name evidence="1" type="ORF">METZ01_LOCUS56625</name>
</gene>
<reference evidence="1" key="1">
    <citation type="submission" date="2018-05" db="EMBL/GenBank/DDBJ databases">
        <authorList>
            <person name="Lanie J.A."/>
            <person name="Ng W.-L."/>
            <person name="Kazmierczak K.M."/>
            <person name="Andrzejewski T.M."/>
            <person name="Davidsen T.M."/>
            <person name="Wayne K.J."/>
            <person name="Tettelin H."/>
            <person name="Glass J.I."/>
            <person name="Rusch D."/>
            <person name="Podicherti R."/>
            <person name="Tsui H.-C.T."/>
            <person name="Winkler M.E."/>
        </authorList>
    </citation>
    <scope>NUCLEOTIDE SEQUENCE</scope>
</reference>
<organism evidence="1">
    <name type="scientific">marine metagenome</name>
    <dbReference type="NCBI Taxonomy" id="408172"/>
    <lineage>
        <taxon>unclassified sequences</taxon>
        <taxon>metagenomes</taxon>
        <taxon>ecological metagenomes</taxon>
    </lineage>
</organism>
<sequence length="150" mass="16630">MTGCHVIPGRWIVLVLCCLVSPVMAATSLDAFVTSSIENGVPVSSLSNEFNCADKIFSVIDIQGLRNGEHTLNVDWIDPSGKRREQTTYSFHRAGSIRITVWLKLHPPKGATLLSAFNPALGMGEFIGRWEIRMRVDQSPLAQKWFSVLC</sequence>